<dbReference type="AlphaFoldDB" id="A0A4V2USN2"/>
<evidence type="ECO:0000256" key="4">
    <source>
        <dbReference type="ARBA" id="ARBA00022723"/>
    </source>
</evidence>
<dbReference type="InterPro" id="IPR005911">
    <property type="entry name" value="YhcC-like"/>
</dbReference>
<dbReference type="InterPro" id="IPR032432">
    <property type="entry name" value="Radical_SAM_C"/>
</dbReference>
<reference evidence="8 9" key="1">
    <citation type="submission" date="2019-03" db="EMBL/GenBank/DDBJ databases">
        <title>Genomic Encyclopedia of Type Strains, Phase IV (KMG-IV): sequencing the most valuable type-strain genomes for metagenomic binning, comparative biology and taxonomic classification.</title>
        <authorList>
            <person name="Goeker M."/>
        </authorList>
    </citation>
    <scope>NUCLEOTIDE SEQUENCE [LARGE SCALE GENOMIC DNA]</scope>
    <source>
        <strain evidence="8 9">DSM 23802</strain>
    </source>
</reference>
<dbReference type="Pfam" id="PF16199">
    <property type="entry name" value="Radical_SAM_C"/>
    <property type="match status" value="1"/>
</dbReference>
<evidence type="ECO:0000256" key="1">
    <source>
        <dbReference type="ARBA" id="ARBA00001966"/>
    </source>
</evidence>
<dbReference type="SFLD" id="SFLDS00029">
    <property type="entry name" value="Radical_SAM"/>
    <property type="match status" value="1"/>
</dbReference>
<evidence type="ECO:0000313" key="8">
    <source>
        <dbReference type="EMBL" id="TCS82092.1"/>
    </source>
</evidence>
<evidence type="ECO:0000259" key="7">
    <source>
        <dbReference type="PROSITE" id="PS51918"/>
    </source>
</evidence>
<keyword evidence="9" id="KW-1185">Reference proteome</keyword>
<evidence type="ECO:0000256" key="3">
    <source>
        <dbReference type="ARBA" id="ARBA00022691"/>
    </source>
</evidence>
<comment type="caution">
    <text evidence="8">The sequence shown here is derived from an EMBL/GenBank/DDBJ whole genome shotgun (WGS) entry which is preliminary data.</text>
</comment>
<keyword evidence="5" id="KW-0408">Iron</keyword>
<dbReference type="InterPro" id="IPR023404">
    <property type="entry name" value="rSAM_horseshoe"/>
</dbReference>
<name>A0A4V2USN2_9BACI</name>
<feature type="domain" description="Radical SAM core" evidence="7">
    <location>
        <begin position="28"/>
        <end position="269"/>
    </location>
</feature>
<evidence type="ECO:0000256" key="2">
    <source>
        <dbReference type="ARBA" id="ARBA00022485"/>
    </source>
</evidence>
<dbReference type="NCBIfam" id="TIGR01212">
    <property type="entry name" value="TIGR01212 family radical SAM protein"/>
    <property type="match status" value="1"/>
</dbReference>
<dbReference type="GO" id="GO:0003824">
    <property type="term" value="F:catalytic activity"/>
    <property type="evidence" value="ECO:0007669"/>
    <property type="project" value="InterPro"/>
</dbReference>
<dbReference type="PANTHER" id="PTHR11135:SF1">
    <property type="entry name" value="PROTEIN YHCC"/>
    <property type="match status" value="1"/>
</dbReference>
<dbReference type="Gene3D" id="3.80.30.20">
    <property type="entry name" value="tm_1862 like domain"/>
    <property type="match status" value="1"/>
</dbReference>
<dbReference type="InterPro" id="IPR058240">
    <property type="entry name" value="rSAM_sf"/>
</dbReference>
<accession>A0A4V2USN2</accession>
<proteinExistence type="predicted"/>
<dbReference type="Proteomes" id="UP000295788">
    <property type="component" value="Unassembled WGS sequence"/>
</dbReference>
<dbReference type="PANTHER" id="PTHR11135">
    <property type="entry name" value="HISTONE ACETYLTRANSFERASE-RELATED"/>
    <property type="match status" value="1"/>
</dbReference>
<dbReference type="InterPro" id="IPR039661">
    <property type="entry name" value="ELP3"/>
</dbReference>
<dbReference type="InterPro" id="IPR007197">
    <property type="entry name" value="rSAM"/>
</dbReference>
<dbReference type="Pfam" id="PF04055">
    <property type="entry name" value="Radical_SAM"/>
    <property type="match status" value="1"/>
</dbReference>
<organism evidence="8 9">
    <name type="scientific">Tepidibacillus fermentans</name>
    <dbReference type="NCBI Taxonomy" id="1281767"/>
    <lineage>
        <taxon>Bacteria</taxon>
        <taxon>Bacillati</taxon>
        <taxon>Bacillota</taxon>
        <taxon>Bacilli</taxon>
        <taxon>Bacillales</taxon>
        <taxon>Bacillaceae</taxon>
        <taxon>Tepidibacillus</taxon>
    </lineage>
</organism>
<keyword evidence="6" id="KW-0411">Iron-sulfur</keyword>
<dbReference type="PROSITE" id="PS51918">
    <property type="entry name" value="RADICAL_SAM"/>
    <property type="match status" value="1"/>
</dbReference>
<dbReference type="OrthoDB" id="9801689at2"/>
<evidence type="ECO:0000313" key="9">
    <source>
        <dbReference type="Proteomes" id="UP000295788"/>
    </source>
</evidence>
<keyword evidence="4" id="KW-0479">Metal-binding</keyword>
<comment type="cofactor">
    <cofactor evidence="1">
        <name>[4Fe-4S] cluster</name>
        <dbReference type="ChEBI" id="CHEBI:49883"/>
    </cofactor>
</comment>
<evidence type="ECO:0000256" key="6">
    <source>
        <dbReference type="ARBA" id="ARBA00023014"/>
    </source>
</evidence>
<dbReference type="EMBL" id="SMAB01000010">
    <property type="protein sequence ID" value="TCS82092.1"/>
    <property type="molecule type" value="Genomic_DNA"/>
</dbReference>
<dbReference type="SUPFAM" id="SSF102114">
    <property type="entry name" value="Radical SAM enzymes"/>
    <property type="match status" value="1"/>
</dbReference>
<evidence type="ECO:0000256" key="5">
    <source>
        <dbReference type="ARBA" id="ARBA00023004"/>
    </source>
</evidence>
<sequence>MEIMQEIQQPLLWGNKRYHTLNYEYRKLFGEKVFKVSLDGGFTCPNRDGRVATGGCIFCSARGSGDYAGDRRLDLKQQFHQVRDQLHKKWPKAKYIGYFQAFSNTYAPAEQLREMYDAILEEEGVVGLSIATRPDCLPDEVLDVLSEVNQKTKLWVELGLQTIHEHTQVLINRGHDYQVFLDGVHKLRERKIDVVVHIIVNLPGETIEEMMETARVVANLPIQGIKIHMLHLLKKTPLIKLYQEGKLHFMDQETYTKLVVDMLEILPPEMVIHRLTGDGPRELLVEPLWTLKKWEVLNGIDQELEQRNTWQGKYYLKKKRSP</sequence>
<dbReference type="SFLD" id="SFLDG01086">
    <property type="entry name" value="elongater_protein-like"/>
    <property type="match status" value="1"/>
</dbReference>
<gene>
    <name evidence="8" type="ORF">EDD72_11025</name>
</gene>
<dbReference type="GO" id="GO:0051539">
    <property type="term" value="F:4 iron, 4 sulfur cluster binding"/>
    <property type="evidence" value="ECO:0007669"/>
    <property type="project" value="UniProtKB-KW"/>
</dbReference>
<protein>
    <recommendedName>
        <fullName evidence="7">Radical SAM core domain-containing protein</fullName>
    </recommendedName>
</protein>
<dbReference type="SFLD" id="SFLDG01091">
    <property type="entry name" value="uncharacterized_CHP01210-like"/>
    <property type="match status" value="1"/>
</dbReference>
<dbReference type="GO" id="GO:0046872">
    <property type="term" value="F:metal ion binding"/>
    <property type="evidence" value="ECO:0007669"/>
    <property type="project" value="UniProtKB-KW"/>
</dbReference>
<dbReference type="SMART" id="SM00729">
    <property type="entry name" value="Elp3"/>
    <property type="match status" value="1"/>
</dbReference>
<dbReference type="InterPro" id="IPR006638">
    <property type="entry name" value="Elp3/MiaA/NifB-like_rSAM"/>
</dbReference>
<keyword evidence="3" id="KW-0949">S-adenosyl-L-methionine</keyword>
<keyword evidence="2" id="KW-0004">4Fe-4S</keyword>